<organism evidence="1 2">
    <name type="scientific">Pandoraea oxalativorans</name>
    <dbReference type="NCBI Taxonomy" id="573737"/>
    <lineage>
        <taxon>Bacteria</taxon>
        <taxon>Pseudomonadati</taxon>
        <taxon>Pseudomonadota</taxon>
        <taxon>Betaproteobacteria</taxon>
        <taxon>Burkholderiales</taxon>
        <taxon>Burkholderiaceae</taxon>
        <taxon>Pandoraea</taxon>
    </lineage>
</organism>
<dbReference type="HOGENOM" id="CLU_2495031_0_0_4"/>
<dbReference type="Proteomes" id="UP000035050">
    <property type="component" value="Chromosome"/>
</dbReference>
<protein>
    <submittedName>
        <fullName evidence="1">Uncharacterized protein</fullName>
    </submittedName>
</protein>
<accession>A0A0E3Y9U2</accession>
<dbReference type="KEGG" id="pox:MB84_04565"/>
<dbReference type="PATRIC" id="fig|573737.6.peg.1709"/>
<sequence>MESGDDGAVLLPVDRAGKSAGTEAIAASVCLASGRGPPPEIGIHRSRSAGKGEIDGVALRCAADFLDSVENEARKNALPDQSSVFI</sequence>
<reference evidence="1" key="1">
    <citation type="submission" date="2016-06" db="EMBL/GenBank/DDBJ databases">
        <title>Pandoraea oxalativorans DSM 23570 Genome Sequencing.</title>
        <authorList>
            <person name="Ee R."/>
            <person name="Lim Y.-L."/>
            <person name="Yong D."/>
            <person name="Yin W.-F."/>
            <person name="Chan K.-G."/>
        </authorList>
    </citation>
    <scope>NUCLEOTIDE SEQUENCE</scope>
    <source>
        <strain evidence="1">DSM 23570</strain>
    </source>
</reference>
<proteinExistence type="predicted"/>
<name>A0A0E3Y9U2_9BURK</name>
<evidence type="ECO:0000313" key="1">
    <source>
        <dbReference type="EMBL" id="AKC68890.1"/>
    </source>
</evidence>
<gene>
    <name evidence="1" type="ORF">MB84_04565</name>
</gene>
<keyword evidence="2" id="KW-1185">Reference proteome</keyword>
<dbReference type="AlphaFoldDB" id="A0A0E3Y9U2"/>
<dbReference type="EMBL" id="CP011253">
    <property type="protein sequence ID" value="AKC68890.1"/>
    <property type="molecule type" value="Genomic_DNA"/>
</dbReference>
<evidence type="ECO:0000313" key="2">
    <source>
        <dbReference type="Proteomes" id="UP000035050"/>
    </source>
</evidence>